<dbReference type="SUPFAM" id="SSF52218">
    <property type="entry name" value="Flavoproteins"/>
    <property type="match status" value="1"/>
</dbReference>
<gene>
    <name evidence="5" type="ORF">GCM10010918_14570</name>
</gene>
<keyword evidence="1" id="KW-0285">Flavoprotein</keyword>
<evidence type="ECO:0000256" key="1">
    <source>
        <dbReference type="ARBA" id="ARBA00022630"/>
    </source>
</evidence>
<dbReference type="RefSeq" id="WP_188888263.1">
    <property type="nucleotide sequence ID" value="NZ_BMHY01000002.1"/>
</dbReference>
<dbReference type="Pfam" id="PF03358">
    <property type="entry name" value="FMN_red"/>
    <property type="match status" value="1"/>
</dbReference>
<dbReference type="PANTHER" id="PTHR43408">
    <property type="entry name" value="FMN REDUCTASE (NADPH)"/>
    <property type="match status" value="1"/>
</dbReference>
<dbReference type="AlphaFoldDB" id="A0A917GYP7"/>
<protein>
    <submittedName>
        <fullName evidence="5">FMN reductase</fullName>
    </submittedName>
</protein>
<dbReference type="PANTHER" id="PTHR43408:SF2">
    <property type="entry name" value="FMN REDUCTASE (NADPH)"/>
    <property type="match status" value="1"/>
</dbReference>
<dbReference type="GO" id="GO:0016491">
    <property type="term" value="F:oxidoreductase activity"/>
    <property type="evidence" value="ECO:0007669"/>
    <property type="project" value="UniProtKB-KW"/>
</dbReference>
<dbReference type="EMBL" id="BMHY01000002">
    <property type="protein sequence ID" value="GGG62030.1"/>
    <property type="molecule type" value="Genomic_DNA"/>
</dbReference>
<evidence type="ECO:0000256" key="2">
    <source>
        <dbReference type="ARBA" id="ARBA00022643"/>
    </source>
</evidence>
<keyword evidence="3" id="KW-0560">Oxidoreductase</keyword>
<dbReference type="InterPro" id="IPR005025">
    <property type="entry name" value="FMN_Rdtase-like_dom"/>
</dbReference>
<sequence length="169" mass="18000">MQITAIVGNPKPLSKTYHIAMEVVSQLSGLASEQGRSSEQLVIDLADYAGALVQWGNPQAEKLLELAAGADILLFVSPTYKATYTGLLKLFADQIPQNGLAGKIAVPVMVGGSPHHSLAVEHAMRPLLVEMGASCPTKGLYVLDSQFDELPAVVAGWIEQSRCGLSRML</sequence>
<dbReference type="Proteomes" id="UP000600247">
    <property type="component" value="Unassembled WGS sequence"/>
</dbReference>
<accession>A0A917GYP7</accession>
<feature type="domain" description="NADPH-dependent FMN reductase-like" evidence="4">
    <location>
        <begin position="1"/>
        <end position="146"/>
    </location>
</feature>
<name>A0A917GYP7_9BACL</name>
<proteinExistence type="predicted"/>
<organism evidence="5 6">
    <name type="scientific">Paenibacillus radicis</name>
    <name type="common">ex Gao et al. 2016</name>
    <dbReference type="NCBI Taxonomy" id="1737354"/>
    <lineage>
        <taxon>Bacteria</taxon>
        <taxon>Bacillati</taxon>
        <taxon>Bacillota</taxon>
        <taxon>Bacilli</taxon>
        <taxon>Bacillales</taxon>
        <taxon>Paenibacillaceae</taxon>
        <taxon>Paenibacillus</taxon>
    </lineage>
</organism>
<evidence type="ECO:0000259" key="4">
    <source>
        <dbReference type="Pfam" id="PF03358"/>
    </source>
</evidence>
<keyword evidence="2" id="KW-0288">FMN</keyword>
<dbReference type="InterPro" id="IPR029039">
    <property type="entry name" value="Flavoprotein-like_sf"/>
</dbReference>
<dbReference type="InterPro" id="IPR051814">
    <property type="entry name" value="NAD(P)H-dep_FMN_reductase"/>
</dbReference>
<dbReference type="Gene3D" id="3.40.50.360">
    <property type="match status" value="1"/>
</dbReference>
<comment type="caution">
    <text evidence="5">The sequence shown here is derived from an EMBL/GenBank/DDBJ whole genome shotgun (WGS) entry which is preliminary data.</text>
</comment>
<evidence type="ECO:0000313" key="5">
    <source>
        <dbReference type="EMBL" id="GGG62030.1"/>
    </source>
</evidence>
<evidence type="ECO:0000256" key="3">
    <source>
        <dbReference type="ARBA" id="ARBA00023002"/>
    </source>
</evidence>
<reference evidence="5 6" key="1">
    <citation type="journal article" date="2014" name="Int. J. Syst. Evol. Microbiol.">
        <title>Complete genome sequence of Corynebacterium casei LMG S-19264T (=DSM 44701T), isolated from a smear-ripened cheese.</title>
        <authorList>
            <consortium name="US DOE Joint Genome Institute (JGI-PGF)"/>
            <person name="Walter F."/>
            <person name="Albersmeier A."/>
            <person name="Kalinowski J."/>
            <person name="Ruckert C."/>
        </authorList>
    </citation>
    <scope>NUCLEOTIDE SEQUENCE [LARGE SCALE GENOMIC DNA]</scope>
    <source>
        <strain evidence="5 6">CGMCC 1.15286</strain>
    </source>
</reference>
<keyword evidence="6" id="KW-1185">Reference proteome</keyword>
<evidence type="ECO:0000313" key="6">
    <source>
        <dbReference type="Proteomes" id="UP000600247"/>
    </source>
</evidence>